<sequence>MELKKMSTLPEQMKVDFFTQHWGSPQMVLSSGVFDCHTLDDFFAFDGTQIAGVITYVIEGERVK</sequence>
<evidence type="ECO:0000313" key="1">
    <source>
        <dbReference type="EMBL" id="SFJ30872.1"/>
    </source>
</evidence>
<dbReference type="EMBL" id="FOSB01000001">
    <property type="protein sequence ID" value="SFJ30872.1"/>
    <property type="molecule type" value="Genomic_DNA"/>
</dbReference>
<organism evidence="1 2">
    <name type="scientific">Halobacillus dabanensis</name>
    <dbReference type="NCBI Taxonomy" id="240302"/>
    <lineage>
        <taxon>Bacteria</taxon>
        <taxon>Bacillati</taxon>
        <taxon>Bacillota</taxon>
        <taxon>Bacilli</taxon>
        <taxon>Bacillales</taxon>
        <taxon>Bacillaceae</taxon>
        <taxon>Halobacillus</taxon>
    </lineage>
</organism>
<reference evidence="2" key="1">
    <citation type="submission" date="2016-10" db="EMBL/GenBank/DDBJ databases">
        <authorList>
            <person name="Varghese N."/>
            <person name="Submissions S."/>
        </authorList>
    </citation>
    <scope>NUCLEOTIDE SEQUENCE [LARGE SCALE GENOMIC DNA]</scope>
    <source>
        <strain evidence="2">CGMCC 1.3704</strain>
    </source>
</reference>
<protein>
    <submittedName>
        <fullName evidence="1">Uncharacterized protein</fullName>
    </submittedName>
</protein>
<name>A0A1I3QBE8_HALDA</name>
<proteinExistence type="predicted"/>
<dbReference type="Proteomes" id="UP000183557">
    <property type="component" value="Unassembled WGS sequence"/>
</dbReference>
<evidence type="ECO:0000313" key="2">
    <source>
        <dbReference type="Proteomes" id="UP000183557"/>
    </source>
</evidence>
<keyword evidence="2" id="KW-1185">Reference proteome</keyword>
<gene>
    <name evidence="1" type="ORF">SAMN04487936_101616</name>
</gene>
<accession>A0A1I3QBE8</accession>
<dbReference type="AlphaFoldDB" id="A0A1I3QBE8"/>